<keyword evidence="2" id="KW-0687">Ribonucleoprotein</keyword>
<dbReference type="GO" id="GO:0005682">
    <property type="term" value="C:U5 snRNP"/>
    <property type="evidence" value="ECO:0007669"/>
    <property type="project" value="TreeGrafter"/>
</dbReference>
<evidence type="ECO:0000259" key="4">
    <source>
        <dbReference type="Pfam" id="PF01423"/>
    </source>
</evidence>
<dbReference type="GO" id="GO:0071004">
    <property type="term" value="C:U2-type prespliceosome"/>
    <property type="evidence" value="ECO:0007669"/>
    <property type="project" value="TreeGrafter"/>
</dbReference>
<comment type="similarity">
    <text evidence="1">Belongs to the snRNP Sm proteins family.</text>
</comment>
<dbReference type="PANTHER" id="PTHR10553:SF2">
    <property type="entry name" value="SMALL NUCLEAR RIBONUCLEOPROTEIN G"/>
    <property type="match status" value="1"/>
</dbReference>
<evidence type="ECO:0000256" key="1">
    <source>
        <dbReference type="ARBA" id="ARBA00006850"/>
    </source>
</evidence>
<organism evidence="5 6">
    <name type="scientific">Suhomyces tanzawaensis NRRL Y-17324</name>
    <dbReference type="NCBI Taxonomy" id="984487"/>
    <lineage>
        <taxon>Eukaryota</taxon>
        <taxon>Fungi</taxon>
        <taxon>Dikarya</taxon>
        <taxon>Ascomycota</taxon>
        <taxon>Saccharomycotina</taxon>
        <taxon>Pichiomycetes</taxon>
        <taxon>Debaryomycetaceae</taxon>
        <taxon>Suhomyces</taxon>
    </lineage>
</organism>
<keyword evidence="6" id="KW-1185">Reference proteome</keyword>
<gene>
    <name evidence="5" type="ORF">CANTADRAFT_27154</name>
</gene>
<reference evidence="6" key="1">
    <citation type="submission" date="2016-05" db="EMBL/GenBank/DDBJ databases">
        <title>Comparative genomics of biotechnologically important yeasts.</title>
        <authorList>
            <consortium name="DOE Joint Genome Institute"/>
            <person name="Riley R."/>
            <person name="Haridas S."/>
            <person name="Wolfe K.H."/>
            <person name="Lopes M.R."/>
            <person name="Hittinger C.T."/>
            <person name="Goker M."/>
            <person name="Salamov A."/>
            <person name="Wisecaver J."/>
            <person name="Long T.M."/>
            <person name="Aerts A.L."/>
            <person name="Barry K."/>
            <person name="Choi C."/>
            <person name="Clum A."/>
            <person name="Coughlan A.Y."/>
            <person name="Deshpande S."/>
            <person name="Douglass A.P."/>
            <person name="Hanson S.J."/>
            <person name="Klenk H.-P."/>
            <person name="Labutti K."/>
            <person name="Lapidus A."/>
            <person name="Lindquist E."/>
            <person name="Lipzen A."/>
            <person name="Meier-Kolthoff J.P."/>
            <person name="Ohm R.A."/>
            <person name="Otillar R.P."/>
            <person name="Pangilinan J."/>
            <person name="Peng Y."/>
            <person name="Rokas A."/>
            <person name="Rosa C.A."/>
            <person name="Scheuner C."/>
            <person name="Sibirny A.A."/>
            <person name="Slot J.C."/>
            <person name="Stielow J.B."/>
            <person name="Sun H."/>
            <person name="Kurtzman C.P."/>
            <person name="Blackwell M."/>
            <person name="Grigoriev I.V."/>
            <person name="Jeffries T.W."/>
        </authorList>
    </citation>
    <scope>NUCLEOTIDE SEQUENCE [LARGE SCALE GENOMIC DNA]</scope>
    <source>
        <strain evidence="6">NRRL Y-17324</strain>
    </source>
</reference>
<dbReference type="GO" id="GO:0000398">
    <property type="term" value="P:mRNA splicing, via spliceosome"/>
    <property type="evidence" value="ECO:0007669"/>
    <property type="project" value="TreeGrafter"/>
</dbReference>
<dbReference type="GO" id="GO:0071011">
    <property type="term" value="C:precatalytic spliceosome"/>
    <property type="evidence" value="ECO:0007669"/>
    <property type="project" value="TreeGrafter"/>
</dbReference>
<dbReference type="AlphaFoldDB" id="A0A1E4SCK5"/>
<dbReference type="GO" id="GO:0097526">
    <property type="term" value="C:spliceosomal tri-snRNP complex"/>
    <property type="evidence" value="ECO:0007669"/>
    <property type="project" value="TreeGrafter"/>
</dbReference>
<dbReference type="RefSeq" id="XP_020062379.1">
    <property type="nucleotide sequence ID" value="XM_020208013.1"/>
</dbReference>
<dbReference type="OrthoDB" id="2146at2759"/>
<evidence type="ECO:0000313" key="6">
    <source>
        <dbReference type="Proteomes" id="UP000094285"/>
    </source>
</evidence>
<evidence type="ECO:0000256" key="2">
    <source>
        <dbReference type="ARBA" id="ARBA00023274"/>
    </source>
</evidence>
<dbReference type="InterPro" id="IPR010920">
    <property type="entry name" value="LSM_dom_sf"/>
</dbReference>
<accession>A0A1E4SCK5</accession>
<dbReference type="PANTHER" id="PTHR10553">
    <property type="entry name" value="SMALL NUCLEAR RIBONUCLEOPROTEIN"/>
    <property type="match status" value="1"/>
</dbReference>
<dbReference type="Proteomes" id="UP000094285">
    <property type="component" value="Unassembled WGS sequence"/>
</dbReference>
<dbReference type="EMBL" id="KV453915">
    <property type="protein sequence ID" value="ODV77257.1"/>
    <property type="molecule type" value="Genomic_DNA"/>
</dbReference>
<dbReference type="InterPro" id="IPR001163">
    <property type="entry name" value="Sm_dom_euk/arc"/>
</dbReference>
<dbReference type="GeneID" id="30982150"/>
<sequence length="99" mass="10782">MDKKLSVQLNGSRKVIGTLRGYDVCMGPLFREESHGCVTVLQLLVWILLLAASCTNHQVFLNVTLADALEEQADGEKLSIGTIVVRGNSIVSLEALEKI</sequence>
<dbReference type="STRING" id="984487.A0A1E4SCK5"/>
<dbReference type="GO" id="GO:0005687">
    <property type="term" value="C:U4 snRNP"/>
    <property type="evidence" value="ECO:0007669"/>
    <property type="project" value="TreeGrafter"/>
</dbReference>
<dbReference type="GO" id="GO:0005685">
    <property type="term" value="C:U1 snRNP"/>
    <property type="evidence" value="ECO:0007669"/>
    <property type="project" value="TreeGrafter"/>
</dbReference>
<dbReference type="SUPFAM" id="SSF50182">
    <property type="entry name" value="Sm-like ribonucleoproteins"/>
    <property type="match status" value="1"/>
</dbReference>
<dbReference type="GO" id="GO:0003723">
    <property type="term" value="F:RNA binding"/>
    <property type="evidence" value="ECO:0007669"/>
    <property type="project" value="TreeGrafter"/>
</dbReference>
<proteinExistence type="inferred from homology"/>
<feature type="domain" description="Sm" evidence="4">
    <location>
        <begin position="60"/>
        <end position="94"/>
    </location>
</feature>
<dbReference type="InterPro" id="IPR044641">
    <property type="entry name" value="Lsm7/SmG-like"/>
</dbReference>
<dbReference type="Pfam" id="PF01423">
    <property type="entry name" value="LSM"/>
    <property type="match status" value="1"/>
</dbReference>
<evidence type="ECO:0000313" key="5">
    <source>
        <dbReference type="EMBL" id="ODV77257.1"/>
    </source>
</evidence>
<dbReference type="GO" id="GO:0071013">
    <property type="term" value="C:catalytic step 2 spliceosome"/>
    <property type="evidence" value="ECO:0007669"/>
    <property type="project" value="TreeGrafter"/>
</dbReference>
<name>A0A1E4SCK5_9ASCO</name>
<dbReference type="GO" id="GO:0005686">
    <property type="term" value="C:U2 snRNP"/>
    <property type="evidence" value="ECO:0007669"/>
    <property type="project" value="TreeGrafter"/>
</dbReference>
<protein>
    <recommendedName>
        <fullName evidence="3">Sm protein G</fullName>
    </recommendedName>
</protein>
<evidence type="ECO:0000256" key="3">
    <source>
        <dbReference type="ARBA" id="ARBA00041356"/>
    </source>
</evidence>
<dbReference type="Gene3D" id="2.30.30.100">
    <property type="match status" value="2"/>
</dbReference>
<dbReference type="GO" id="GO:0034719">
    <property type="term" value="C:SMN-Sm protein complex"/>
    <property type="evidence" value="ECO:0007669"/>
    <property type="project" value="TreeGrafter"/>
</dbReference>